<dbReference type="Proteomes" id="UP000660262">
    <property type="component" value="Unassembled WGS sequence"/>
</dbReference>
<keyword evidence="1" id="KW-0479">Metal-binding</keyword>
<organism evidence="7 8">
    <name type="scientific">Pycnococcus provasolii</name>
    <dbReference type="NCBI Taxonomy" id="41880"/>
    <lineage>
        <taxon>Eukaryota</taxon>
        <taxon>Viridiplantae</taxon>
        <taxon>Chlorophyta</taxon>
        <taxon>Pseudoscourfieldiophyceae</taxon>
        <taxon>Pseudoscourfieldiales</taxon>
        <taxon>Pycnococcaceae</taxon>
        <taxon>Pycnococcus</taxon>
    </lineage>
</organism>
<dbReference type="Pfam" id="PF01753">
    <property type="entry name" value="zf-MYND"/>
    <property type="match status" value="1"/>
</dbReference>
<gene>
    <name evidence="7" type="ORF">PPROV_000248100</name>
</gene>
<evidence type="ECO:0000256" key="5">
    <source>
        <dbReference type="SAM" id="MobiDB-lite"/>
    </source>
</evidence>
<dbReference type="GO" id="GO:0008270">
    <property type="term" value="F:zinc ion binding"/>
    <property type="evidence" value="ECO:0007669"/>
    <property type="project" value="UniProtKB-KW"/>
</dbReference>
<dbReference type="PROSITE" id="PS50865">
    <property type="entry name" value="ZF_MYND_2"/>
    <property type="match status" value="1"/>
</dbReference>
<evidence type="ECO:0000313" key="8">
    <source>
        <dbReference type="Proteomes" id="UP000660262"/>
    </source>
</evidence>
<evidence type="ECO:0000256" key="1">
    <source>
        <dbReference type="ARBA" id="ARBA00022723"/>
    </source>
</evidence>
<protein>
    <recommendedName>
        <fullName evidence="6">MYND-type domain-containing protein</fullName>
    </recommendedName>
</protein>
<reference evidence="7" key="1">
    <citation type="submission" date="2020-10" db="EMBL/GenBank/DDBJ databases">
        <title>Unveiling of a novel bifunctional photoreceptor, Dualchrome1, isolated from a cosmopolitan green alga.</title>
        <authorList>
            <person name="Suzuki S."/>
            <person name="Kawachi M."/>
        </authorList>
    </citation>
    <scope>NUCLEOTIDE SEQUENCE</scope>
    <source>
        <strain evidence="7">NIES 2893</strain>
    </source>
</reference>
<evidence type="ECO:0000256" key="2">
    <source>
        <dbReference type="ARBA" id="ARBA00022771"/>
    </source>
</evidence>
<keyword evidence="2 4" id="KW-0863">Zinc-finger</keyword>
<proteinExistence type="predicted"/>
<evidence type="ECO:0000259" key="6">
    <source>
        <dbReference type="PROSITE" id="PS50865"/>
    </source>
</evidence>
<evidence type="ECO:0000313" key="7">
    <source>
        <dbReference type="EMBL" id="GHP03726.1"/>
    </source>
</evidence>
<feature type="region of interest" description="Disordered" evidence="5">
    <location>
        <begin position="584"/>
        <end position="603"/>
    </location>
</feature>
<dbReference type="AlphaFoldDB" id="A0A830H8Y7"/>
<dbReference type="PROSITE" id="PS01360">
    <property type="entry name" value="ZF_MYND_1"/>
    <property type="match status" value="1"/>
</dbReference>
<comment type="caution">
    <text evidence="7">The sequence shown here is derived from an EMBL/GenBank/DDBJ whole genome shotgun (WGS) entry which is preliminary data.</text>
</comment>
<sequence length="603" mass="66575">MQTFTIGGPGFDADRFLAAQPQIVRANAEQLLETHASNDPQMQAHLASVAQVLGLLGSASEKALRKVDDETKDTLCKAFASILKKEIESASFKQRGVMQRLATEVLDSVTPWCKDKTFVSMVLDGAKPNSIGSVIAKLVDALDDDVKLDIEHAETIVQVARNCALTLWHSSKKPSIAPLLQTSDGLFKALMHVCNHNDPRVNDDLVDIADTIKKDATAVRQLLAEGRSARRHLEHALEVSRAEGSMAVHNALHDLVYLEKNLVMPEAPGSPRSALSGSELNLNTTGNLNMCRWCNKSAMDSIELFKCPGCKSAHYCSKECQKRDWKSHKVACKKMQKRSGAEVKESASNMKTMEIQMLNFLQVHGKRVLRKMWEVAKHAEDTHADLAALGVPGGIERLITSPRLRDYLVNVDFGKGTWSVHLYEAFVARQDLPSWMLDGRDDTSLSRHKEIAEAVKLQYDKLEDRVQLLSVCMSASGRDFYCFRNKLFNKSDGTPVLTDESVLEFGRDGEAFSFDQGTSHDASGFQNGGSIGIREPAPSSDMLAGMDALRRMSNMSMEEMMQCDRAPINEREREGIFAALHAMIGQGGGGGQGARRSSRRGRR</sequence>
<keyword evidence="3" id="KW-0862">Zinc</keyword>
<dbReference type="InterPro" id="IPR002893">
    <property type="entry name" value="Znf_MYND"/>
</dbReference>
<feature type="domain" description="MYND-type" evidence="6">
    <location>
        <begin position="291"/>
        <end position="332"/>
    </location>
</feature>
<dbReference type="Gene3D" id="6.10.140.2220">
    <property type="match status" value="1"/>
</dbReference>
<accession>A0A830H8Y7</accession>
<dbReference type="SUPFAM" id="SSF144232">
    <property type="entry name" value="HIT/MYND zinc finger-like"/>
    <property type="match status" value="1"/>
</dbReference>
<keyword evidence="8" id="KW-1185">Reference proteome</keyword>
<name>A0A830H8Y7_9CHLO</name>
<evidence type="ECO:0000256" key="3">
    <source>
        <dbReference type="ARBA" id="ARBA00022833"/>
    </source>
</evidence>
<evidence type="ECO:0000256" key="4">
    <source>
        <dbReference type="PROSITE-ProRule" id="PRU00134"/>
    </source>
</evidence>
<dbReference type="EMBL" id="BNJQ01000006">
    <property type="protein sequence ID" value="GHP03726.1"/>
    <property type="molecule type" value="Genomic_DNA"/>
</dbReference>
<dbReference type="OrthoDB" id="5231159at2759"/>